<dbReference type="SUPFAM" id="SSF56112">
    <property type="entry name" value="Protein kinase-like (PK-like)"/>
    <property type="match status" value="1"/>
</dbReference>
<organism evidence="3 4">
    <name type="scientific">Heterostelium pallidum (strain ATCC 26659 / Pp 5 / PN500)</name>
    <name type="common">Cellular slime mold</name>
    <name type="synonym">Polysphondylium pallidum</name>
    <dbReference type="NCBI Taxonomy" id="670386"/>
    <lineage>
        <taxon>Eukaryota</taxon>
        <taxon>Amoebozoa</taxon>
        <taxon>Evosea</taxon>
        <taxon>Eumycetozoa</taxon>
        <taxon>Dictyostelia</taxon>
        <taxon>Acytosteliales</taxon>
        <taxon>Acytosteliaceae</taxon>
        <taxon>Heterostelium</taxon>
    </lineage>
</organism>
<dbReference type="GO" id="GO:0004672">
    <property type="term" value="F:protein kinase activity"/>
    <property type="evidence" value="ECO:0007669"/>
    <property type="project" value="InterPro"/>
</dbReference>
<evidence type="ECO:0000313" key="4">
    <source>
        <dbReference type="Proteomes" id="UP000001396"/>
    </source>
</evidence>
<dbReference type="Gene3D" id="1.10.510.10">
    <property type="entry name" value="Transferase(Phosphotransferase) domain 1"/>
    <property type="match status" value="1"/>
</dbReference>
<dbReference type="PROSITE" id="PS00108">
    <property type="entry name" value="PROTEIN_KINASE_ST"/>
    <property type="match status" value="1"/>
</dbReference>
<keyword evidence="4" id="KW-1185">Reference proteome</keyword>
<evidence type="ECO:0000256" key="1">
    <source>
        <dbReference type="ARBA" id="ARBA00025754"/>
    </source>
</evidence>
<dbReference type="Pfam" id="PF05725">
    <property type="entry name" value="FNIP"/>
    <property type="match status" value="6"/>
</dbReference>
<dbReference type="PROSITE" id="PS50011">
    <property type="entry name" value="PROTEIN_KINASE_DOM"/>
    <property type="match status" value="1"/>
</dbReference>
<dbReference type="InterPro" id="IPR011009">
    <property type="entry name" value="Kinase-like_dom_sf"/>
</dbReference>
<protein>
    <submittedName>
        <fullName evidence="3">Calmodulin-binding protein</fullName>
    </submittedName>
</protein>
<feature type="domain" description="Protein kinase" evidence="2">
    <location>
        <begin position="1"/>
        <end position="294"/>
    </location>
</feature>
<dbReference type="SMART" id="SM00220">
    <property type="entry name" value="S_TKc"/>
    <property type="match status" value="1"/>
</dbReference>
<dbReference type="InterPro" id="IPR008271">
    <property type="entry name" value="Ser/Thr_kinase_AS"/>
</dbReference>
<sequence>MNSFIINNIQYHSKSRFPNSNSSNDVYLVSGINNGLINYKNKQQIYERVENEIKAMKLLQDNPRFVQLVDYHDDKDNQIFHIITEYCKGGDLEQEYKSLIDQNQIMEESEICNYISQLFNILLDLDELEIVHCDIKPLNIFIGFDIYYNIKLILGDFGCCKFIDKSTIIKYQDTKNHNLESTVVTTTGVSNLKSIDTVMDDPNATRGTHGFISPEAMNRQYAQSSDIFSIGSTILKLLCCHQEDQNNHTLFQHTGEIKISESRYSKQLIDLIHQLLDQSPKNRESINQLLNKYIKTITDRQTIRFNLNIKFRNTSEHITRIEFGDDFNQPIHSNSLPPNLTSLSIGDFFNQPISIDALPKSLKHLSLGWSFNQNFELGTLPSSLKSLILLGFNQILSKDVFPKSLKLLVFGDEFNQVLSKGVLPKSLKSLVFGDEFNQILSKDVLPKSLESMQFGVEFNQTLSKDVLPKSLKSLEFGDEFNQTLAVGVLPKSLESLKFGDEFNQILSKGELPESLKTLELQVYKHKIEREVLPQHLRELNFNLLDQPLDKGVLPRFLQNLCLGSYKHMIGVGVLPSSLQRLSIFDQCLTKTNFGTPLPKSMESLFIGRYQPDSSKEDNMNFHSPLDDLIEANRTELTSTSSSHYSYKFLSNLKILGIYLGGFFDDLHEKFEGLILTSSDDSLSFIKEFYPEYYSTHNLSNFRDCSTDSQNHQIKGEYITALLLTTHITLENKKSKYFE</sequence>
<dbReference type="AlphaFoldDB" id="D3AX87"/>
<dbReference type="InterPro" id="IPR051251">
    <property type="entry name" value="STK_FNIP-Repeat"/>
</dbReference>
<dbReference type="Gene3D" id="3.30.200.20">
    <property type="entry name" value="Phosphorylase Kinase, domain 1"/>
    <property type="match status" value="1"/>
</dbReference>
<dbReference type="PANTHER" id="PTHR32134">
    <property type="entry name" value="FNIP REPEAT-CONTAINING PROTEIN"/>
    <property type="match status" value="1"/>
</dbReference>
<comment type="similarity">
    <text evidence="1">Belongs to the protein kinase superfamily. STE Ser/Thr protein kinase family.</text>
</comment>
<proteinExistence type="inferred from homology"/>
<name>D3AX87_HETP5</name>
<reference evidence="3 4" key="1">
    <citation type="journal article" date="2011" name="Genome Res.">
        <title>Phylogeny-wide analysis of social amoeba genomes highlights ancient origins for complex intercellular communication.</title>
        <authorList>
            <person name="Heidel A.J."/>
            <person name="Lawal H.M."/>
            <person name="Felder M."/>
            <person name="Schilde C."/>
            <person name="Helps N.R."/>
            <person name="Tunggal B."/>
            <person name="Rivero F."/>
            <person name="John U."/>
            <person name="Schleicher M."/>
            <person name="Eichinger L."/>
            <person name="Platzer M."/>
            <person name="Noegel A.A."/>
            <person name="Schaap P."/>
            <person name="Gloeckner G."/>
        </authorList>
    </citation>
    <scope>NUCLEOTIDE SEQUENCE [LARGE SCALE GENOMIC DNA]</scope>
    <source>
        <strain evidence="4">ATCC 26659 / Pp 5 / PN500</strain>
    </source>
</reference>
<dbReference type="GO" id="GO:0005524">
    <property type="term" value="F:ATP binding"/>
    <property type="evidence" value="ECO:0007669"/>
    <property type="project" value="InterPro"/>
</dbReference>
<dbReference type="EMBL" id="ADBJ01000003">
    <property type="protein sequence ID" value="EFA86156.1"/>
    <property type="molecule type" value="Genomic_DNA"/>
</dbReference>
<dbReference type="InParanoid" id="D3AX87"/>
<dbReference type="InterPro" id="IPR008615">
    <property type="entry name" value="FNIP"/>
</dbReference>
<gene>
    <name evidence="3" type="primary">fnkA</name>
    <name evidence="3" type="ORF">PPL_00718</name>
</gene>
<dbReference type="STRING" id="670386.D3AX87"/>
<dbReference type="GeneID" id="31356249"/>
<accession>D3AX87</accession>
<comment type="caution">
    <text evidence="3">The sequence shown here is derived from an EMBL/GenBank/DDBJ whole genome shotgun (WGS) entry which is preliminary data.</text>
</comment>
<dbReference type="PANTHER" id="PTHR32134:SF92">
    <property type="entry name" value="FNIP REPEAT-CONTAINING PROTEIN"/>
    <property type="match status" value="1"/>
</dbReference>
<evidence type="ECO:0000259" key="2">
    <source>
        <dbReference type="PROSITE" id="PS50011"/>
    </source>
</evidence>
<dbReference type="RefSeq" id="XP_020438261.1">
    <property type="nucleotide sequence ID" value="XM_020571738.1"/>
</dbReference>
<dbReference type="Pfam" id="PF00069">
    <property type="entry name" value="Pkinase"/>
    <property type="match status" value="1"/>
</dbReference>
<evidence type="ECO:0000313" key="3">
    <source>
        <dbReference type="EMBL" id="EFA86156.1"/>
    </source>
</evidence>
<dbReference type="Proteomes" id="UP000001396">
    <property type="component" value="Unassembled WGS sequence"/>
</dbReference>
<dbReference type="InterPro" id="IPR000719">
    <property type="entry name" value="Prot_kinase_dom"/>
</dbReference>